<feature type="compositionally biased region" description="Low complexity" evidence="1">
    <location>
        <begin position="131"/>
        <end position="142"/>
    </location>
</feature>
<reference evidence="3" key="1">
    <citation type="submission" date="2013-02" db="EMBL/GenBank/DDBJ databases">
        <authorList>
            <person name="Hughes D."/>
        </authorList>
    </citation>
    <scope>NUCLEOTIDE SEQUENCE</scope>
    <source>
        <strain>Durham</strain>
        <strain evidence="3">NC isolate 2 -- Noor lab</strain>
    </source>
</reference>
<dbReference type="STRING" id="36166.T1GKV7"/>
<dbReference type="EnsemblMetazoa" id="MESCA004138-RA">
    <property type="protein sequence ID" value="MESCA004138-PA"/>
    <property type="gene ID" value="MESCA004138"/>
</dbReference>
<accession>T1GKV7</accession>
<proteinExistence type="predicted"/>
<dbReference type="Proteomes" id="UP000015102">
    <property type="component" value="Unassembled WGS sequence"/>
</dbReference>
<feature type="region of interest" description="Disordered" evidence="1">
    <location>
        <begin position="112"/>
        <end position="162"/>
    </location>
</feature>
<evidence type="ECO:0000313" key="2">
    <source>
        <dbReference type="EnsemblMetazoa" id="MESCA004138-PA"/>
    </source>
</evidence>
<dbReference type="EMBL" id="CAQQ02194314">
    <property type="status" value="NOT_ANNOTATED_CDS"/>
    <property type="molecule type" value="Genomic_DNA"/>
</dbReference>
<feature type="compositionally biased region" description="Basic and acidic residues" evidence="1">
    <location>
        <begin position="15"/>
        <end position="40"/>
    </location>
</feature>
<reference evidence="2" key="2">
    <citation type="submission" date="2015-06" db="UniProtKB">
        <authorList>
            <consortium name="EnsemblMetazoa"/>
        </authorList>
    </citation>
    <scope>IDENTIFICATION</scope>
</reference>
<dbReference type="HOGENOM" id="CLU_615805_0_0_1"/>
<sequence>MNGVKYDQKHNHHQVSHDHHGNQYEQHQQHYHQEQRDQHGQKLIKTDYDYQRKNNQVVIQNEEVKTGYDHGYQPQPQPEKKISTPSKRVHIKLPEFDYSSYTKTDSEIKYDSRPVVVDKPTSKEPRKYQKTKQQYVQKPKPQNRYEHIQRIPNDSPRSQRPRIKARIQKPSHTYRQRPQTQISLPQDDYKRLKGKYRKYHLKAYDEDKDHVLYYVDQPVQIYDPQEKKFHQFDKLSDEEAEEIQKKTSEYKGVVVSGVVLGHESQIHAGQLHISGCGFGVTMLSSLGQGGQVQTGQVHQIGVDVVVDSSVVVVSGVEGVTSGVGVVISDVVEEVTSGVEGVVISTVDDVISGVISGVEGVISGVISGVEGVTSGVEGVVISAVDGVISGVVFGVEGVISGVVISGVDGIISVVTLGVEGVISGVTSGVCGSSVVRGLLVARCFST</sequence>
<dbReference type="EMBL" id="CAQQ02194313">
    <property type="status" value="NOT_ANNOTATED_CDS"/>
    <property type="molecule type" value="Genomic_DNA"/>
</dbReference>
<evidence type="ECO:0000313" key="3">
    <source>
        <dbReference type="Proteomes" id="UP000015102"/>
    </source>
</evidence>
<name>T1GKV7_MEGSC</name>
<feature type="region of interest" description="Disordered" evidence="1">
    <location>
        <begin position="1"/>
        <end position="40"/>
    </location>
</feature>
<dbReference type="EMBL" id="CAQQ02194312">
    <property type="status" value="NOT_ANNOTATED_CDS"/>
    <property type="molecule type" value="Genomic_DNA"/>
</dbReference>
<dbReference type="AlphaFoldDB" id="T1GKV7"/>
<protein>
    <submittedName>
        <fullName evidence="2">Uncharacterized protein</fullName>
    </submittedName>
</protein>
<feature type="region of interest" description="Disordered" evidence="1">
    <location>
        <begin position="63"/>
        <end position="88"/>
    </location>
</feature>
<keyword evidence="3" id="KW-1185">Reference proteome</keyword>
<organism evidence="2 3">
    <name type="scientific">Megaselia scalaris</name>
    <name type="common">Humpbacked fly</name>
    <name type="synonym">Phora scalaris</name>
    <dbReference type="NCBI Taxonomy" id="36166"/>
    <lineage>
        <taxon>Eukaryota</taxon>
        <taxon>Metazoa</taxon>
        <taxon>Ecdysozoa</taxon>
        <taxon>Arthropoda</taxon>
        <taxon>Hexapoda</taxon>
        <taxon>Insecta</taxon>
        <taxon>Pterygota</taxon>
        <taxon>Neoptera</taxon>
        <taxon>Endopterygota</taxon>
        <taxon>Diptera</taxon>
        <taxon>Brachycera</taxon>
        <taxon>Muscomorpha</taxon>
        <taxon>Platypezoidea</taxon>
        <taxon>Phoridae</taxon>
        <taxon>Megaseliini</taxon>
        <taxon>Megaselia</taxon>
    </lineage>
</organism>
<evidence type="ECO:0000256" key="1">
    <source>
        <dbReference type="SAM" id="MobiDB-lite"/>
    </source>
</evidence>